<dbReference type="InterPro" id="IPR027417">
    <property type="entry name" value="P-loop_NTPase"/>
</dbReference>
<proteinExistence type="inferred from homology"/>
<dbReference type="Gene3D" id="3.40.50.300">
    <property type="entry name" value="P-loop containing nucleotide triphosphate hydrolases"/>
    <property type="match status" value="2"/>
</dbReference>
<dbReference type="GO" id="GO:0005634">
    <property type="term" value="C:nucleus"/>
    <property type="evidence" value="ECO:0007669"/>
    <property type="project" value="UniProtKB-SubCell"/>
</dbReference>
<evidence type="ECO:0000256" key="6">
    <source>
        <dbReference type="ARBA" id="ARBA00022840"/>
    </source>
</evidence>
<dbReference type="Pfam" id="PF06470">
    <property type="entry name" value="SMC_hinge"/>
    <property type="match status" value="1"/>
</dbReference>
<reference evidence="15" key="1">
    <citation type="submission" date="2020-05" db="EMBL/GenBank/DDBJ databases">
        <title>Phylogenomic resolution of chytrid fungi.</title>
        <authorList>
            <person name="Stajich J.E."/>
            <person name="Amses K."/>
            <person name="Simmons R."/>
            <person name="Seto K."/>
            <person name="Myers J."/>
            <person name="Bonds A."/>
            <person name="Quandt C.A."/>
            <person name="Barry K."/>
            <person name="Liu P."/>
            <person name="Grigoriev I."/>
            <person name="Longcore J.E."/>
            <person name="James T.Y."/>
        </authorList>
    </citation>
    <scope>NUCLEOTIDE SEQUENCE</scope>
    <source>
        <strain evidence="15">JEL0476</strain>
    </source>
</reference>
<evidence type="ECO:0000256" key="12">
    <source>
        <dbReference type="SAM" id="Coils"/>
    </source>
</evidence>
<keyword evidence="7 12" id="KW-0175">Coiled coil</keyword>
<keyword evidence="3" id="KW-0132">Cell division</keyword>
<evidence type="ECO:0000256" key="7">
    <source>
        <dbReference type="ARBA" id="ARBA00023054"/>
    </source>
</evidence>
<dbReference type="InterPro" id="IPR003395">
    <property type="entry name" value="RecF/RecN/SMC_N"/>
</dbReference>
<dbReference type="GO" id="GO:0007059">
    <property type="term" value="P:chromosome segregation"/>
    <property type="evidence" value="ECO:0007669"/>
    <property type="project" value="UniProtKB-ARBA"/>
</dbReference>
<dbReference type="GO" id="GO:0030261">
    <property type="term" value="P:chromosome condensation"/>
    <property type="evidence" value="ECO:0007669"/>
    <property type="project" value="UniProtKB-KW"/>
</dbReference>
<dbReference type="GO" id="GO:0005524">
    <property type="term" value="F:ATP binding"/>
    <property type="evidence" value="ECO:0007669"/>
    <property type="project" value="UniProtKB-KW"/>
</dbReference>
<gene>
    <name evidence="15" type="primary">SMC2</name>
    <name evidence="15" type="ORF">HK099_004779</name>
</gene>
<keyword evidence="10" id="KW-0131">Cell cycle</keyword>
<feature type="coiled-coil region" evidence="12">
    <location>
        <begin position="726"/>
        <end position="781"/>
    </location>
</feature>
<feature type="coiled-coil region" evidence="12">
    <location>
        <begin position="265"/>
        <end position="303"/>
    </location>
</feature>
<dbReference type="PIRSF" id="PIRSF005719">
    <property type="entry name" value="SMC"/>
    <property type="match status" value="1"/>
</dbReference>
<feature type="coiled-coil region" evidence="12">
    <location>
        <begin position="442"/>
        <end position="500"/>
    </location>
</feature>
<protein>
    <recommendedName>
        <fullName evidence="11">Structural maintenance of chromosomes protein</fullName>
    </recommendedName>
</protein>
<dbReference type="AlphaFoldDB" id="A0AAD5TZT6"/>
<dbReference type="GO" id="GO:0051301">
    <property type="term" value="P:cell division"/>
    <property type="evidence" value="ECO:0007669"/>
    <property type="project" value="UniProtKB-KW"/>
</dbReference>
<name>A0AAD5TZT6_9FUNG</name>
<evidence type="ECO:0000256" key="1">
    <source>
        <dbReference type="ARBA" id="ARBA00004123"/>
    </source>
</evidence>
<accession>A0AAD5TZT6</accession>
<keyword evidence="5" id="KW-0498">Mitosis</keyword>
<keyword evidence="9 11" id="KW-0539">Nucleus</keyword>
<feature type="region of interest" description="Disordered" evidence="13">
    <location>
        <begin position="960"/>
        <end position="984"/>
    </location>
</feature>
<feature type="domain" description="SMC hinge" evidence="14">
    <location>
        <begin position="518"/>
        <end position="639"/>
    </location>
</feature>
<comment type="similarity">
    <text evidence="2">Belongs to the SMC family. SMC2 subfamily.</text>
</comment>
<sequence>MYLEEIILDGFKSYASRTTISQWDPEFNAITGLNGSGKSNILDAICFALGISQMQPLRAANLNDLIYKKGQAGVQRASVTLVFNNENKENGPLAFEDHQKISVTRQVFVGIPPKNKYYINAVNATQAKVASLFQSVSLDVNHPHFLIMQGKITKVLNMKPPEILAMVEEAAGTRLFEEKKLKAKLQMEKKEMTLKDTTETLEQEIIPRLDKLREQKRAFMEFRKINLELDSLKNYIIAHDYFHGKEKIKKFEKSQVAKMQVIFEMATEMENLQNLIMNLMESKEKLEEEMKSSEFKLIEEELSSATKHLKLIETQSENKLSTVQEEIKNREKLEVGLLEFVKTISDSRVKKEKLKAEYSENLQDNEKKSLYVKKQEQLLQTLKTGISANEGHENGYMDQLKESKKESSNFLALCEKSKIKMQFLKKEIKNIEPKTKKAISENKKFSSELENSRKQVEQLKVELEKFQCDPEKEIELRREKSLQQEVISTLQEKIENLEREISPFQFAYTDPTANFDRNKVKGIVAELVELDKNSLVNCTALEVCAGSRLFNVVVENEVVGSQLLENGKLKKRYTIIPLNKISAFKAKAEVIATAKDIAPGKVELALTLIGCDEEVSKAMEFVFGGTFVCKDDATAKAVTFNKKIKLKSVTVDGDIYDPSGTLSGGSEVTSGGILLKMKNLKESQLELKKNLFQLKQTNEEIQQYTKYSDCKAKFDLKSHENSILEKKFEENEASKLINKFEELKKSLNEEEISIQENTLKHEKEIENQKNLELEMNELANHRDSKLKSIEKDLLEAKAALAKDAPAVKLKQQEIDLVEEEIKQSEVDLIQMQEQINSIDILIKTLENELKEINLKFSEAKKQVEKVNAKLEKEKKNLKKFDSELREQSKLIQEKKNQLKDTEIQRDKLVRDKNQSEIEKKDIESKLKKFLKDYPWIQDEEKFFGESGSKYDFASSNIQDKEKRKSSLEEQRHSMKKSIKTDVEKDISREEKREAALKQKVTLVKKDKKKIQDTIVNLENEASETLMATWKKVNINFGNIFGDLLSGNTAKLEPLEGQDISKGLEVKVCLGGVWKQSLAELSGGQRSLIALSLIMSLLQFKPAPLYILDEIDAALDLDHTQNIGQLFKNRFKGAQFIVVSLKEGMFNNANVLFKAKFRDGLSYVDRIAQKNSKGNTGYGTPSPKKIAHRRVSMLSKGLSSNLKSK</sequence>
<dbReference type="EMBL" id="JADGJW010000349">
    <property type="protein sequence ID" value="KAJ3219181.1"/>
    <property type="molecule type" value="Genomic_DNA"/>
</dbReference>
<evidence type="ECO:0000259" key="14">
    <source>
        <dbReference type="SMART" id="SM00968"/>
    </source>
</evidence>
<evidence type="ECO:0000256" key="8">
    <source>
        <dbReference type="ARBA" id="ARBA00023067"/>
    </source>
</evidence>
<comment type="caution">
    <text evidence="15">The sequence shown here is derived from an EMBL/GenBank/DDBJ whole genome shotgun (WGS) entry which is preliminary data.</text>
</comment>
<evidence type="ECO:0000256" key="11">
    <source>
        <dbReference type="PIRNR" id="PIRNR005719"/>
    </source>
</evidence>
<keyword evidence="16" id="KW-1185">Reference proteome</keyword>
<evidence type="ECO:0000256" key="10">
    <source>
        <dbReference type="ARBA" id="ARBA00023306"/>
    </source>
</evidence>
<dbReference type="CDD" id="cd03273">
    <property type="entry name" value="ABC_SMC2_euk"/>
    <property type="match status" value="1"/>
</dbReference>
<dbReference type="Gene3D" id="3.30.70.1620">
    <property type="match status" value="1"/>
</dbReference>
<dbReference type="GO" id="GO:0016887">
    <property type="term" value="F:ATP hydrolysis activity"/>
    <property type="evidence" value="ECO:0007669"/>
    <property type="project" value="InterPro"/>
</dbReference>
<dbReference type="InterPro" id="IPR010935">
    <property type="entry name" value="SMC_hinge"/>
</dbReference>
<evidence type="ECO:0000313" key="16">
    <source>
        <dbReference type="Proteomes" id="UP001211065"/>
    </source>
</evidence>
<dbReference type="GO" id="GO:0005694">
    <property type="term" value="C:chromosome"/>
    <property type="evidence" value="ECO:0007669"/>
    <property type="project" value="InterPro"/>
</dbReference>
<dbReference type="Gene3D" id="1.20.1060.20">
    <property type="match status" value="1"/>
</dbReference>
<evidence type="ECO:0000256" key="2">
    <source>
        <dbReference type="ARBA" id="ARBA00005231"/>
    </source>
</evidence>
<organism evidence="15 16">
    <name type="scientific">Clydaea vesicula</name>
    <dbReference type="NCBI Taxonomy" id="447962"/>
    <lineage>
        <taxon>Eukaryota</taxon>
        <taxon>Fungi</taxon>
        <taxon>Fungi incertae sedis</taxon>
        <taxon>Chytridiomycota</taxon>
        <taxon>Chytridiomycota incertae sedis</taxon>
        <taxon>Chytridiomycetes</taxon>
        <taxon>Lobulomycetales</taxon>
        <taxon>Lobulomycetaceae</taxon>
        <taxon>Clydaea</taxon>
    </lineage>
</organism>
<keyword evidence="8" id="KW-0226">DNA condensation</keyword>
<evidence type="ECO:0000256" key="5">
    <source>
        <dbReference type="ARBA" id="ARBA00022776"/>
    </source>
</evidence>
<dbReference type="SUPFAM" id="SSF52540">
    <property type="entry name" value="P-loop containing nucleoside triphosphate hydrolases"/>
    <property type="match status" value="2"/>
</dbReference>
<dbReference type="Pfam" id="PF02463">
    <property type="entry name" value="SMC_N"/>
    <property type="match status" value="2"/>
</dbReference>
<dbReference type="PANTHER" id="PTHR43977">
    <property type="entry name" value="STRUCTURAL MAINTENANCE OF CHROMOSOMES PROTEIN 3"/>
    <property type="match status" value="1"/>
</dbReference>
<evidence type="ECO:0000313" key="15">
    <source>
        <dbReference type="EMBL" id="KAJ3219181.1"/>
    </source>
</evidence>
<dbReference type="InterPro" id="IPR036277">
    <property type="entry name" value="SMC_hinge_sf"/>
</dbReference>
<evidence type="ECO:0000256" key="9">
    <source>
        <dbReference type="ARBA" id="ARBA00023242"/>
    </source>
</evidence>
<dbReference type="InterPro" id="IPR024704">
    <property type="entry name" value="SMC"/>
</dbReference>
<dbReference type="SUPFAM" id="SSF75553">
    <property type="entry name" value="Smc hinge domain"/>
    <property type="match status" value="1"/>
</dbReference>
<evidence type="ECO:0000256" key="3">
    <source>
        <dbReference type="ARBA" id="ARBA00022618"/>
    </source>
</evidence>
<dbReference type="Proteomes" id="UP001211065">
    <property type="component" value="Unassembled WGS sequence"/>
</dbReference>
<evidence type="ECO:0000256" key="13">
    <source>
        <dbReference type="SAM" id="MobiDB-lite"/>
    </source>
</evidence>
<dbReference type="InterPro" id="IPR027120">
    <property type="entry name" value="Smc2_ABC"/>
</dbReference>
<evidence type="ECO:0000256" key="4">
    <source>
        <dbReference type="ARBA" id="ARBA00022741"/>
    </source>
</evidence>
<dbReference type="SMART" id="SM00968">
    <property type="entry name" value="SMC_hinge"/>
    <property type="match status" value="1"/>
</dbReference>
<keyword evidence="4" id="KW-0547">Nucleotide-binding</keyword>
<keyword evidence="6" id="KW-0067">ATP-binding</keyword>
<comment type="subcellular location">
    <subcellularLocation>
        <location evidence="1 11">Nucleus</location>
    </subcellularLocation>
</comment>